<reference evidence="1" key="1">
    <citation type="journal article" date="2013" name="J. Plant Res.">
        <title>Effect of fungi and light on seed germination of three Opuntia species from semiarid lands of central Mexico.</title>
        <authorList>
            <person name="Delgado-Sanchez P."/>
            <person name="Jimenez-Bremont J.F."/>
            <person name="Guerrero-Gonzalez Mde L."/>
            <person name="Flores J."/>
        </authorList>
    </citation>
    <scope>NUCLEOTIDE SEQUENCE</scope>
    <source>
        <tissue evidence="1">Cladode</tissue>
    </source>
</reference>
<protein>
    <submittedName>
        <fullName evidence="1">Uncharacterized protein</fullName>
    </submittedName>
</protein>
<sequence length="141" mass="15735">MDLPLHHHCGGDAHDHSVFMLEIENVGAVPCPGVEQSCLPLTLDILCLTSCRFQMSSHNDAAFSKHPQHSPREFDVIHLETNITKVPASPRSNVKKLNISEIRKVDSCYSLCCFIQSNSLPELRTPLLPVQQSSFFHLCSL</sequence>
<accession>A0A7C9EGI4</accession>
<organism evidence="1">
    <name type="scientific">Opuntia streptacantha</name>
    <name type="common">Prickly pear cactus</name>
    <name type="synonym">Opuntia cardona</name>
    <dbReference type="NCBI Taxonomy" id="393608"/>
    <lineage>
        <taxon>Eukaryota</taxon>
        <taxon>Viridiplantae</taxon>
        <taxon>Streptophyta</taxon>
        <taxon>Embryophyta</taxon>
        <taxon>Tracheophyta</taxon>
        <taxon>Spermatophyta</taxon>
        <taxon>Magnoliopsida</taxon>
        <taxon>eudicotyledons</taxon>
        <taxon>Gunneridae</taxon>
        <taxon>Pentapetalae</taxon>
        <taxon>Caryophyllales</taxon>
        <taxon>Cactineae</taxon>
        <taxon>Cactaceae</taxon>
        <taxon>Opuntioideae</taxon>
        <taxon>Opuntia</taxon>
    </lineage>
</organism>
<dbReference type="EMBL" id="GISG01208288">
    <property type="protein sequence ID" value="MBA4660589.1"/>
    <property type="molecule type" value="Transcribed_RNA"/>
</dbReference>
<name>A0A7C9EGI4_OPUST</name>
<proteinExistence type="predicted"/>
<reference evidence="1" key="2">
    <citation type="submission" date="2020-07" db="EMBL/GenBank/DDBJ databases">
        <authorList>
            <person name="Vera ALvarez R."/>
            <person name="Arias-Moreno D.M."/>
            <person name="Jimenez-Jacinto V."/>
            <person name="Jimenez-Bremont J.F."/>
            <person name="Swaminathan K."/>
            <person name="Moose S.P."/>
            <person name="Guerrero-Gonzalez M.L."/>
            <person name="Marino-Ramirez L."/>
            <person name="Landsman D."/>
            <person name="Rodriguez-Kessler M."/>
            <person name="Delgado-Sanchez P."/>
        </authorList>
    </citation>
    <scope>NUCLEOTIDE SEQUENCE</scope>
    <source>
        <tissue evidence="1">Cladode</tissue>
    </source>
</reference>
<evidence type="ECO:0000313" key="1">
    <source>
        <dbReference type="EMBL" id="MBA4660589.1"/>
    </source>
</evidence>
<dbReference type="AlphaFoldDB" id="A0A7C9EGI4"/>